<accession>A0A7J7GTZ0</accession>
<name>A0A7J7GTZ0_CAMSI</name>
<dbReference type="InterPro" id="IPR001680">
    <property type="entry name" value="WD40_rpt"/>
</dbReference>
<dbReference type="Pfam" id="PF00400">
    <property type="entry name" value="WD40"/>
    <property type="match status" value="3"/>
</dbReference>
<dbReference type="PROSITE" id="PS50294">
    <property type="entry name" value="WD_REPEATS_REGION"/>
    <property type="match status" value="3"/>
</dbReference>
<keyword evidence="4" id="KW-0968">Cytoplasmic vesicle</keyword>
<dbReference type="CDD" id="cd00200">
    <property type="entry name" value="WD40"/>
    <property type="match status" value="1"/>
</dbReference>
<proteinExistence type="predicted"/>
<dbReference type="SMART" id="SM00320">
    <property type="entry name" value="WD40"/>
    <property type="match status" value="4"/>
</dbReference>
<dbReference type="AlphaFoldDB" id="A0A7J7GTZ0"/>
<evidence type="ECO:0000313" key="6">
    <source>
        <dbReference type="EMBL" id="KAF5942908.1"/>
    </source>
</evidence>
<comment type="caution">
    <text evidence="6">The sequence shown here is derived from an EMBL/GenBank/DDBJ whole genome shotgun (WGS) entry which is preliminary data.</text>
</comment>
<reference evidence="6 7" key="2">
    <citation type="submission" date="2020-07" db="EMBL/GenBank/DDBJ databases">
        <title>Genome assembly of wild tea tree DASZ reveals pedigree and selection history of tea varieties.</title>
        <authorList>
            <person name="Zhang W."/>
        </authorList>
    </citation>
    <scope>NUCLEOTIDE SEQUENCE [LARGE SCALE GENOMIC DNA]</scope>
    <source>
        <strain evidence="7">cv. G240</strain>
        <tissue evidence="6">Leaf</tissue>
    </source>
</reference>
<comment type="subcellular location">
    <subcellularLocation>
        <location evidence="1">Cytoplasmic vesicle membrane</location>
    </subcellularLocation>
</comment>
<dbReference type="GO" id="GO:0030126">
    <property type="term" value="C:COPI vesicle coat"/>
    <property type="evidence" value="ECO:0007669"/>
    <property type="project" value="TreeGrafter"/>
</dbReference>
<protein>
    <recommendedName>
        <fullName evidence="8">Coatomer WD associated region domain-containing protein</fullName>
    </recommendedName>
</protein>
<dbReference type="GO" id="GO:0006890">
    <property type="term" value="P:retrograde vesicle-mediated transport, Golgi to endoplasmic reticulum"/>
    <property type="evidence" value="ECO:0007669"/>
    <property type="project" value="TreeGrafter"/>
</dbReference>
<dbReference type="InterPro" id="IPR036322">
    <property type="entry name" value="WD40_repeat_dom_sf"/>
</dbReference>
<dbReference type="GO" id="GO:0006888">
    <property type="term" value="P:endoplasmic reticulum to Golgi vesicle-mediated transport"/>
    <property type="evidence" value="ECO:0007669"/>
    <property type="project" value="TreeGrafter"/>
</dbReference>
<feature type="repeat" description="WD" evidence="5">
    <location>
        <begin position="172"/>
        <end position="215"/>
    </location>
</feature>
<reference evidence="7" key="1">
    <citation type="journal article" date="2020" name="Nat. Commun.">
        <title>Genome assembly of wild tea tree DASZ reveals pedigree and selection history of tea varieties.</title>
        <authorList>
            <person name="Zhang W."/>
            <person name="Zhang Y."/>
            <person name="Qiu H."/>
            <person name="Guo Y."/>
            <person name="Wan H."/>
            <person name="Zhang X."/>
            <person name="Scossa F."/>
            <person name="Alseekh S."/>
            <person name="Zhang Q."/>
            <person name="Wang P."/>
            <person name="Xu L."/>
            <person name="Schmidt M.H."/>
            <person name="Jia X."/>
            <person name="Li D."/>
            <person name="Zhu A."/>
            <person name="Guo F."/>
            <person name="Chen W."/>
            <person name="Ni D."/>
            <person name="Usadel B."/>
            <person name="Fernie A.R."/>
            <person name="Wen W."/>
        </authorList>
    </citation>
    <scope>NUCLEOTIDE SEQUENCE [LARGE SCALE GENOMIC DNA]</scope>
    <source>
        <strain evidence="7">cv. G240</strain>
    </source>
</reference>
<dbReference type="InterPro" id="IPR015943">
    <property type="entry name" value="WD40/YVTN_repeat-like_dom_sf"/>
</dbReference>
<dbReference type="GO" id="GO:0006886">
    <property type="term" value="P:intracellular protein transport"/>
    <property type="evidence" value="ECO:0007669"/>
    <property type="project" value="TreeGrafter"/>
</dbReference>
<feature type="repeat" description="WD" evidence="5">
    <location>
        <begin position="122"/>
        <end position="154"/>
    </location>
</feature>
<keyword evidence="2 5" id="KW-0853">WD repeat</keyword>
<dbReference type="GO" id="GO:0006891">
    <property type="term" value="P:intra-Golgi vesicle-mediated transport"/>
    <property type="evidence" value="ECO:0007669"/>
    <property type="project" value="TreeGrafter"/>
</dbReference>
<evidence type="ECO:0000256" key="4">
    <source>
        <dbReference type="ARBA" id="ARBA00023329"/>
    </source>
</evidence>
<evidence type="ECO:0000256" key="5">
    <source>
        <dbReference type="PROSITE-ProRule" id="PRU00221"/>
    </source>
</evidence>
<evidence type="ECO:0000256" key="3">
    <source>
        <dbReference type="ARBA" id="ARBA00022737"/>
    </source>
</evidence>
<dbReference type="PANTHER" id="PTHR19876:SF68">
    <property type="entry name" value="COATOMER SUBUNIT BETA'-2"/>
    <property type="match status" value="1"/>
</dbReference>
<evidence type="ECO:0008006" key="8">
    <source>
        <dbReference type="Google" id="ProtNLM"/>
    </source>
</evidence>
<dbReference type="InterPro" id="IPR050844">
    <property type="entry name" value="Coatomer_complex_subunit"/>
</dbReference>
<dbReference type="PANTHER" id="PTHR19876">
    <property type="entry name" value="COATOMER"/>
    <property type="match status" value="1"/>
</dbReference>
<sequence length="302" mass="35081">MYQNHRDEFEFPKRRRSLSLSRRATASGVRVHRRSQRRRLTVVRRQLLFKKRNWGSYMLGMKFLNIPIPNLSENTMVKSFEVTELPVRSAKFIARKQWVVIGADDMYIRVYNYNTMDKVKVFEAHTDYIRCVAVHPTLPYVLSSSDDMLIKLWDWEKGWIWNLGSPDPNFTLDAHLKGVNCVDYFTGGDKPYLITGSDDHTAKVWDYQTKSCVQTLDRHIHNVSAVCFHPELPIVITGFEDGTVRIWHATMYWVVIGYDEGTIMVTDGERLPLAVKELGTCDLDPQIFPQRHHTVSKDIGNS</sequence>
<feature type="repeat" description="WD" evidence="5">
    <location>
        <begin position="216"/>
        <end position="247"/>
    </location>
</feature>
<keyword evidence="3" id="KW-0677">Repeat</keyword>
<evidence type="ECO:0000313" key="7">
    <source>
        <dbReference type="Proteomes" id="UP000593564"/>
    </source>
</evidence>
<dbReference type="Proteomes" id="UP000593564">
    <property type="component" value="Unassembled WGS sequence"/>
</dbReference>
<evidence type="ECO:0000256" key="1">
    <source>
        <dbReference type="ARBA" id="ARBA00004156"/>
    </source>
</evidence>
<evidence type="ECO:0000256" key="2">
    <source>
        <dbReference type="ARBA" id="ARBA00022574"/>
    </source>
</evidence>
<dbReference type="Gene3D" id="2.130.10.10">
    <property type="entry name" value="YVTN repeat-like/Quinoprotein amine dehydrogenase"/>
    <property type="match status" value="2"/>
</dbReference>
<dbReference type="SUPFAM" id="SSF50978">
    <property type="entry name" value="WD40 repeat-like"/>
    <property type="match status" value="1"/>
</dbReference>
<dbReference type="PROSITE" id="PS50082">
    <property type="entry name" value="WD_REPEATS_2"/>
    <property type="match status" value="3"/>
</dbReference>
<dbReference type="InterPro" id="IPR020472">
    <property type="entry name" value="WD40_PAC1"/>
</dbReference>
<dbReference type="EMBL" id="JACBKZ010000009">
    <property type="protein sequence ID" value="KAF5942908.1"/>
    <property type="molecule type" value="Genomic_DNA"/>
</dbReference>
<dbReference type="PRINTS" id="PR00320">
    <property type="entry name" value="GPROTEINBRPT"/>
</dbReference>
<gene>
    <name evidence="6" type="ORF">HYC85_020550</name>
</gene>
<keyword evidence="7" id="KW-1185">Reference proteome</keyword>
<organism evidence="6 7">
    <name type="scientific">Camellia sinensis</name>
    <name type="common">Tea plant</name>
    <name type="synonym">Thea sinensis</name>
    <dbReference type="NCBI Taxonomy" id="4442"/>
    <lineage>
        <taxon>Eukaryota</taxon>
        <taxon>Viridiplantae</taxon>
        <taxon>Streptophyta</taxon>
        <taxon>Embryophyta</taxon>
        <taxon>Tracheophyta</taxon>
        <taxon>Spermatophyta</taxon>
        <taxon>Magnoliopsida</taxon>
        <taxon>eudicotyledons</taxon>
        <taxon>Gunneridae</taxon>
        <taxon>Pentapetalae</taxon>
        <taxon>asterids</taxon>
        <taxon>Ericales</taxon>
        <taxon>Theaceae</taxon>
        <taxon>Camellia</taxon>
    </lineage>
</organism>